<comment type="similarity">
    <text evidence="2">Belongs to the VKOR family.</text>
</comment>
<evidence type="ECO:0000256" key="5">
    <source>
        <dbReference type="ARBA" id="ARBA00022989"/>
    </source>
</evidence>
<feature type="transmembrane region" description="Helical" evidence="10">
    <location>
        <begin position="84"/>
        <end position="109"/>
    </location>
</feature>
<dbReference type="GO" id="GO:0048038">
    <property type="term" value="F:quinone binding"/>
    <property type="evidence" value="ECO:0007669"/>
    <property type="project" value="UniProtKB-KW"/>
</dbReference>
<dbReference type="Gene3D" id="3.40.30.10">
    <property type="entry name" value="Glutaredoxin"/>
    <property type="match status" value="1"/>
</dbReference>
<evidence type="ECO:0000256" key="7">
    <source>
        <dbReference type="ARBA" id="ARBA00023136"/>
    </source>
</evidence>
<dbReference type="InterPro" id="IPR017937">
    <property type="entry name" value="Thioredoxin_CS"/>
</dbReference>
<evidence type="ECO:0000259" key="11">
    <source>
        <dbReference type="SMART" id="SM00756"/>
    </source>
</evidence>
<keyword evidence="4" id="KW-0874">Quinone</keyword>
<dbReference type="PANTHER" id="PTHR34573:SF1">
    <property type="entry name" value="VITAMIN K EPOXIDE REDUCTASE DOMAIN-CONTAINING PROTEIN"/>
    <property type="match status" value="1"/>
</dbReference>
<dbReference type="Gene3D" id="1.20.1440.130">
    <property type="entry name" value="VKOR domain"/>
    <property type="match status" value="1"/>
</dbReference>
<proteinExistence type="inferred from homology"/>
<evidence type="ECO:0000256" key="1">
    <source>
        <dbReference type="ARBA" id="ARBA00004141"/>
    </source>
</evidence>
<evidence type="ECO:0000256" key="4">
    <source>
        <dbReference type="ARBA" id="ARBA00022719"/>
    </source>
</evidence>
<dbReference type="GO" id="GO:0016491">
    <property type="term" value="F:oxidoreductase activity"/>
    <property type="evidence" value="ECO:0007669"/>
    <property type="project" value="UniProtKB-KW"/>
</dbReference>
<dbReference type="InterPro" id="IPR036249">
    <property type="entry name" value="Thioredoxin-like_sf"/>
</dbReference>
<dbReference type="Pfam" id="PF13462">
    <property type="entry name" value="Thioredoxin_4"/>
    <property type="match status" value="1"/>
</dbReference>
<evidence type="ECO:0000256" key="9">
    <source>
        <dbReference type="ARBA" id="ARBA00023284"/>
    </source>
</evidence>
<evidence type="ECO:0000256" key="8">
    <source>
        <dbReference type="ARBA" id="ARBA00023157"/>
    </source>
</evidence>
<dbReference type="CDD" id="cd10546">
    <property type="entry name" value="VKOR"/>
    <property type="match status" value="1"/>
</dbReference>
<dbReference type="InterPro" id="IPR012336">
    <property type="entry name" value="Thioredoxin-like_fold"/>
</dbReference>
<dbReference type="PANTHER" id="PTHR34573">
    <property type="entry name" value="VKC DOMAIN-CONTAINING PROTEIN"/>
    <property type="match status" value="1"/>
</dbReference>
<dbReference type="EMBL" id="SJPT01000014">
    <property type="protein sequence ID" value="TWU17207.1"/>
    <property type="molecule type" value="Genomic_DNA"/>
</dbReference>
<evidence type="ECO:0000313" key="13">
    <source>
        <dbReference type="Proteomes" id="UP000316304"/>
    </source>
</evidence>
<evidence type="ECO:0000256" key="2">
    <source>
        <dbReference type="ARBA" id="ARBA00006214"/>
    </source>
</evidence>
<evidence type="ECO:0000256" key="10">
    <source>
        <dbReference type="SAM" id="Phobius"/>
    </source>
</evidence>
<evidence type="ECO:0000256" key="3">
    <source>
        <dbReference type="ARBA" id="ARBA00022692"/>
    </source>
</evidence>
<name>A0A5C6BZS8_9BACT</name>
<evidence type="ECO:0000313" key="12">
    <source>
        <dbReference type="EMBL" id="TWU17207.1"/>
    </source>
</evidence>
<organism evidence="12 13">
    <name type="scientific">Novipirellula galeiformis</name>
    <dbReference type="NCBI Taxonomy" id="2528004"/>
    <lineage>
        <taxon>Bacteria</taxon>
        <taxon>Pseudomonadati</taxon>
        <taxon>Planctomycetota</taxon>
        <taxon>Planctomycetia</taxon>
        <taxon>Pirellulales</taxon>
        <taxon>Pirellulaceae</taxon>
        <taxon>Novipirellula</taxon>
    </lineage>
</organism>
<sequence length="476" mass="51456">MSAADLLDRPSFPWSLFQREVQSRPTRHRSRPMRRPAVKWMLLACSCVALLSSGYLAWVSLTSGSVAGCSGSLFNCDHVLHSRWATILSVPVSIPAMLTHATLIGLLMVGRLRMPMERYRWSAISFAAITAGTAAVWFTGLQLFWLEHLCPYCLVAHAAGGIAAAIVLTHRPFGIAPLLKIVPAAIASVAVLIAIQLATPAPDTFETINYPTVPSAIQPTPEAAIDEDASLFEAPISSTRASQPSLIPQSIVMAMFSPGMLVHAQVDQIAAGASGSEPKQRHTAKILGGIELDTSQWPIIGRPDAELVFVEMFDYTCPHCQRTHAALTEAQKRYGDSLAIVCLPVPLDRACNPTVKRTGAAHVEACDLARLAISVWLVDSKAFNSFHDYLFEAKPRYADALQHASELVDAAKLRQTMAGSTPGAYITKHVSLYERAGGGVIPKLMFPRSTTVGEVASSERLVQLITQHLGRIPAKP</sequence>
<keyword evidence="5 10" id="KW-1133">Transmembrane helix</keyword>
<accession>A0A5C6BZS8</accession>
<dbReference type="SUPFAM" id="SSF52833">
    <property type="entry name" value="Thioredoxin-like"/>
    <property type="match status" value="1"/>
</dbReference>
<dbReference type="Pfam" id="PF07884">
    <property type="entry name" value="VKOR"/>
    <property type="match status" value="1"/>
</dbReference>
<keyword evidence="13" id="KW-1185">Reference proteome</keyword>
<evidence type="ECO:0000256" key="6">
    <source>
        <dbReference type="ARBA" id="ARBA00023002"/>
    </source>
</evidence>
<keyword evidence="3 10" id="KW-0812">Transmembrane</keyword>
<dbReference type="Proteomes" id="UP000316304">
    <property type="component" value="Unassembled WGS sequence"/>
</dbReference>
<keyword evidence="8" id="KW-1015">Disulfide bond</keyword>
<dbReference type="AlphaFoldDB" id="A0A5C6BZS8"/>
<comment type="caution">
    <text evidence="12">The sequence shown here is derived from an EMBL/GenBank/DDBJ whole genome shotgun (WGS) entry which is preliminary data.</text>
</comment>
<dbReference type="InterPro" id="IPR038354">
    <property type="entry name" value="VKOR_sf"/>
</dbReference>
<protein>
    <submittedName>
        <fullName evidence="12">Vitamin K epoxide reductase family protein</fullName>
    </submittedName>
</protein>
<feature type="transmembrane region" description="Helical" evidence="10">
    <location>
        <begin position="37"/>
        <end position="58"/>
    </location>
</feature>
<comment type="subcellular location">
    <subcellularLocation>
        <location evidence="1">Membrane</location>
        <topology evidence="1">Multi-pass membrane protein</topology>
    </subcellularLocation>
</comment>
<dbReference type="GO" id="GO:0016020">
    <property type="term" value="C:membrane"/>
    <property type="evidence" value="ECO:0007669"/>
    <property type="project" value="UniProtKB-SubCell"/>
</dbReference>
<keyword evidence="9" id="KW-0676">Redox-active center</keyword>
<keyword evidence="6" id="KW-0560">Oxidoreductase</keyword>
<feature type="transmembrane region" description="Helical" evidence="10">
    <location>
        <begin position="121"/>
        <end position="143"/>
    </location>
</feature>
<feature type="transmembrane region" description="Helical" evidence="10">
    <location>
        <begin position="181"/>
        <end position="199"/>
    </location>
</feature>
<gene>
    <name evidence="12" type="ORF">Pla52o_53820</name>
</gene>
<keyword evidence="7 10" id="KW-0472">Membrane</keyword>
<reference evidence="12 13" key="1">
    <citation type="submission" date="2019-02" db="EMBL/GenBank/DDBJ databases">
        <title>Deep-cultivation of Planctomycetes and their phenomic and genomic characterization uncovers novel biology.</title>
        <authorList>
            <person name="Wiegand S."/>
            <person name="Jogler M."/>
            <person name="Boedeker C."/>
            <person name="Pinto D."/>
            <person name="Vollmers J."/>
            <person name="Rivas-Marin E."/>
            <person name="Kohn T."/>
            <person name="Peeters S.H."/>
            <person name="Heuer A."/>
            <person name="Rast P."/>
            <person name="Oberbeckmann S."/>
            <person name="Bunk B."/>
            <person name="Jeske O."/>
            <person name="Meyerdierks A."/>
            <person name="Storesund J.E."/>
            <person name="Kallscheuer N."/>
            <person name="Luecker S."/>
            <person name="Lage O.M."/>
            <person name="Pohl T."/>
            <person name="Merkel B.J."/>
            <person name="Hornburger P."/>
            <person name="Mueller R.-W."/>
            <person name="Bruemmer F."/>
            <person name="Labrenz M."/>
            <person name="Spormann A.M."/>
            <person name="Op Den Camp H."/>
            <person name="Overmann J."/>
            <person name="Amann R."/>
            <person name="Jetten M.S.M."/>
            <person name="Mascher T."/>
            <person name="Medema M.H."/>
            <person name="Devos D.P."/>
            <person name="Kaster A.-K."/>
            <person name="Ovreas L."/>
            <person name="Rohde M."/>
            <person name="Galperin M.Y."/>
            <person name="Jogler C."/>
        </authorList>
    </citation>
    <scope>NUCLEOTIDE SEQUENCE [LARGE SCALE GENOMIC DNA]</scope>
    <source>
        <strain evidence="12 13">Pla52o</strain>
    </source>
</reference>
<dbReference type="SMART" id="SM00756">
    <property type="entry name" value="VKc"/>
    <property type="match status" value="1"/>
</dbReference>
<dbReference type="PROSITE" id="PS00194">
    <property type="entry name" value="THIOREDOXIN_1"/>
    <property type="match status" value="1"/>
</dbReference>
<feature type="domain" description="Vitamin K epoxide reductase" evidence="11">
    <location>
        <begin position="35"/>
        <end position="171"/>
    </location>
</feature>
<dbReference type="InterPro" id="IPR012932">
    <property type="entry name" value="VKOR"/>
</dbReference>
<feature type="transmembrane region" description="Helical" evidence="10">
    <location>
        <begin position="149"/>
        <end position="169"/>
    </location>
</feature>